<keyword evidence="3" id="KW-0378">Hydrolase</keyword>
<evidence type="ECO:0000256" key="1">
    <source>
        <dbReference type="ARBA" id="ARBA00004370"/>
    </source>
</evidence>
<evidence type="ECO:0000256" key="5">
    <source>
        <dbReference type="ARBA" id="ARBA00023136"/>
    </source>
</evidence>
<dbReference type="PANTHER" id="PTHR10465">
    <property type="entry name" value="TRANSMEMBRANE GTPASE FZO1"/>
    <property type="match status" value="1"/>
</dbReference>
<dbReference type="Gene3D" id="3.40.50.300">
    <property type="entry name" value="P-loop containing nucleotide triphosphate hydrolases"/>
    <property type="match status" value="1"/>
</dbReference>
<accession>A0A826J861</accession>
<proteinExistence type="predicted"/>
<keyword evidence="2" id="KW-0547">Nucleotide-binding</keyword>
<evidence type="ECO:0000259" key="6">
    <source>
        <dbReference type="Pfam" id="PF00350"/>
    </source>
</evidence>
<keyword evidence="4" id="KW-0342">GTP-binding</keyword>
<organism evidence="7 8">
    <name type="scientific">Escherichia coli</name>
    <dbReference type="NCBI Taxonomy" id="562"/>
    <lineage>
        <taxon>Bacteria</taxon>
        <taxon>Pseudomonadati</taxon>
        <taxon>Pseudomonadota</taxon>
        <taxon>Gammaproteobacteria</taxon>
        <taxon>Enterobacterales</taxon>
        <taxon>Enterobacteriaceae</taxon>
        <taxon>Escherichia</taxon>
    </lineage>
</organism>
<dbReference type="SUPFAM" id="SSF52540">
    <property type="entry name" value="P-loop containing nucleoside triphosphate hydrolases"/>
    <property type="match status" value="1"/>
</dbReference>
<name>A0A826J861_ECOLX</name>
<dbReference type="Proteomes" id="UP000591371">
    <property type="component" value="Unassembled WGS sequence"/>
</dbReference>
<dbReference type="EMBL" id="AASATZ010000050">
    <property type="protein sequence ID" value="EFA4420620.1"/>
    <property type="molecule type" value="Genomic_DNA"/>
</dbReference>
<gene>
    <name evidence="7" type="ORF">D3G36_22695</name>
</gene>
<dbReference type="GO" id="GO:0016020">
    <property type="term" value="C:membrane"/>
    <property type="evidence" value="ECO:0007669"/>
    <property type="project" value="UniProtKB-SubCell"/>
</dbReference>
<evidence type="ECO:0000313" key="8">
    <source>
        <dbReference type="Proteomes" id="UP000591371"/>
    </source>
</evidence>
<dbReference type="AlphaFoldDB" id="A0A826J861"/>
<dbReference type="GO" id="GO:0003924">
    <property type="term" value="F:GTPase activity"/>
    <property type="evidence" value="ECO:0007669"/>
    <property type="project" value="InterPro"/>
</dbReference>
<reference evidence="7 8" key="1">
    <citation type="submission" date="2019-03" db="EMBL/GenBank/DDBJ databases">
        <authorList>
            <consortium name="GenomeTrakr network: Whole genome sequencing for foodborne pathogen traceback"/>
        </authorList>
    </citation>
    <scope>NUCLEOTIDE SEQUENCE [LARGE SCALE GENOMIC DNA]</scope>
    <source>
        <strain evidence="7 8">PSU-1190</strain>
    </source>
</reference>
<feature type="domain" description="Dynamin N-terminal" evidence="6">
    <location>
        <begin position="98"/>
        <end position="264"/>
    </location>
</feature>
<protein>
    <recommendedName>
        <fullName evidence="6">Dynamin N-terminal domain-containing protein</fullName>
    </recommendedName>
</protein>
<comment type="subcellular location">
    <subcellularLocation>
        <location evidence="1">Membrane</location>
    </subcellularLocation>
</comment>
<dbReference type="GO" id="GO:0005525">
    <property type="term" value="F:GTP binding"/>
    <property type="evidence" value="ECO:0007669"/>
    <property type="project" value="UniProtKB-KW"/>
</dbReference>
<dbReference type="InterPro" id="IPR027094">
    <property type="entry name" value="Mitofusin_fam"/>
</dbReference>
<evidence type="ECO:0000313" key="7">
    <source>
        <dbReference type="EMBL" id="EFA4420620.1"/>
    </source>
</evidence>
<evidence type="ECO:0000256" key="4">
    <source>
        <dbReference type="ARBA" id="ARBA00023134"/>
    </source>
</evidence>
<sequence>MDFDDLFTDEIPPDIAGDSILEKDSALALLLRLYANNTQNQKHFAHLRRSLQEYLPEIISRDALTDERERNLVNAFRTLSVKFVEQAQLPQLKNKCLVGVGGRFSAGKSQFINTLTGRRHLPTGQRPTTAVATYLVRQECPSITAYTANETRVPLEAEELESIAHVFFDSYGLGFSEILKKIVIGQPDFPWPNIALLDTPGYNNDDEENRGDRLFDEKIAREHLSNCDYVIWLATADNGSLGQSDITFLHSLHLSHPCLVVLNKADGKTTDDLHSIINTFKDQLDNAGIAYYGVTAFSSTLNTEYLGATLLHDFILQASNDQQARQDMRQELLSLQAEWQRMNRHKRDALNQINAPIKRGIVKSESPQYIRSLVEVYSLNHSQIADLARQNKAFNLQIEKLLKYE</sequence>
<dbReference type="Pfam" id="PF00350">
    <property type="entry name" value="Dynamin_N"/>
    <property type="match status" value="1"/>
</dbReference>
<evidence type="ECO:0000256" key="2">
    <source>
        <dbReference type="ARBA" id="ARBA00022741"/>
    </source>
</evidence>
<keyword evidence="5" id="KW-0472">Membrane</keyword>
<dbReference type="PANTHER" id="PTHR10465:SF0">
    <property type="entry name" value="SARCALUMENIN"/>
    <property type="match status" value="1"/>
</dbReference>
<dbReference type="InterPro" id="IPR045063">
    <property type="entry name" value="Dynamin_N"/>
</dbReference>
<comment type="caution">
    <text evidence="7">The sequence shown here is derived from an EMBL/GenBank/DDBJ whole genome shotgun (WGS) entry which is preliminary data.</text>
</comment>
<dbReference type="InterPro" id="IPR027417">
    <property type="entry name" value="P-loop_NTPase"/>
</dbReference>
<evidence type="ECO:0000256" key="3">
    <source>
        <dbReference type="ARBA" id="ARBA00022801"/>
    </source>
</evidence>
<dbReference type="RefSeq" id="WP_001346274.1">
    <property type="nucleotide sequence ID" value="NZ_CAJGFR010000021.1"/>
</dbReference>